<accession>A0AAD2K3B2</accession>
<reference evidence="2" key="1">
    <citation type="submission" date="2023-11" db="EMBL/GenBank/DDBJ databases">
        <authorList>
            <person name="De Vega J J."/>
            <person name="De Vega J J."/>
        </authorList>
    </citation>
    <scope>NUCLEOTIDE SEQUENCE</scope>
</reference>
<protein>
    <submittedName>
        <fullName evidence="2">Uncharacterized protein</fullName>
    </submittedName>
</protein>
<dbReference type="Proteomes" id="UP001295794">
    <property type="component" value="Unassembled WGS sequence"/>
</dbReference>
<name>A0AAD2K3B2_9AGAR</name>
<feature type="region of interest" description="Disordered" evidence="1">
    <location>
        <begin position="51"/>
        <end position="79"/>
    </location>
</feature>
<dbReference type="AlphaFoldDB" id="A0AAD2K3B2"/>
<gene>
    <name evidence="2" type="ORF">MYCIT1_LOCUS25025</name>
</gene>
<dbReference type="EMBL" id="CAVNYO010000411">
    <property type="protein sequence ID" value="CAK5276610.1"/>
    <property type="molecule type" value="Genomic_DNA"/>
</dbReference>
<organism evidence="2 3">
    <name type="scientific">Mycena citricolor</name>
    <dbReference type="NCBI Taxonomy" id="2018698"/>
    <lineage>
        <taxon>Eukaryota</taxon>
        <taxon>Fungi</taxon>
        <taxon>Dikarya</taxon>
        <taxon>Basidiomycota</taxon>
        <taxon>Agaricomycotina</taxon>
        <taxon>Agaricomycetes</taxon>
        <taxon>Agaricomycetidae</taxon>
        <taxon>Agaricales</taxon>
        <taxon>Marasmiineae</taxon>
        <taxon>Mycenaceae</taxon>
        <taxon>Mycena</taxon>
    </lineage>
</organism>
<evidence type="ECO:0000256" key="1">
    <source>
        <dbReference type="SAM" id="MobiDB-lite"/>
    </source>
</evidence>
<feature type="compositionally biased region" description="Polar residues" evidence="1">
    <location>
        <begin position="57"/>
        <end position="66"/>
    </location>
</feature>
<sequence length="123" mass="13114">MGCTRSRHSVVSGTTGTAGDIVDAVRLSNFEILTSEGPNMRTPASENIAGRAKASKTALQSSTGTDRMTVPHNHPECNGWLRNTGETRLCTPSRAKNCMGMTAQDWAETSSSCKLIEHATGDM</sequence>
<comment type="caution">
    <text evidence="2">The sequence shown here is derived from an EMBL/GenBank/DDBJ whole genome shotgun (WGS) entry which is preliminary data.</text>
</comment>
<proteinExistence type="predicted"/>
<keyword evidence="3" id="KW-1185">Reference proteome</keyword>
<evidence type="ECO:0000313" key="2">
    <source>
        <dbReference type="EMBL" id="CAK5276610.1"/>
    </source>
</evidence>
<evidence type="ECO:0000313" key="3">
    <source>
        <dbReference type="Proteomes" id="UP001295794"/>
    </source>
</evidence>